<evidence type="ECO:0000256" key="2">
    <source>
        <dbReference type="SAM" id="Phobius"/>
    </source>
</evidence>
<sequence>MQELIANLQQYLSGVWLKRRYLMIATWLICPLGWVAITLMPNQYTSEARVYADTRSILQPLLKGLAIQNDPGQELVLMVRTLLSRTNLEKIARLSDVDVSVSTEAEYEALLANLKRNISVSSARKQNLYDIVYHSDDPQRAKDVVEAVLNVFVENTLGEKRVETEDANAFIRQQIEEYEKRLIASEKRLADFKRTYSGLLPGSGSNYYSQVESLETQLELTRLELSEAITRLQTARSQLFEEESNVRLRLDSVNTEYDQRIEQLRTRKDDLLIRYTEKHPSVVETTNQINELESLRSRKLSSSNSSDELLSGNPVYQQMRINVGLLTNEVESMKVRESRQNRKLEEARSRLSQVPDVEAQLAGLNRSYGITKQKYEALLVRRESAQISQSAGQNTEEIKFRIIDPPRVPSAPSGPARPLFVIVVLVAGFAVGLGLSLLFSQINPVVHSSLQLYEATGLPVFGVVSATEQSGLEKRTRRKSMIFLSLNLLLLIGFAGFFIVNSNHVYHAQVMNLIESLGVI</sequence>
<dbReference type="Proteomes" id="UP000286482">
    <property type="component" value="Unassembled WGS sequence"/>
</dbReference>
<keyword evidence="2" id="KW-0472">Membrane</keyword>
<keyword evidence="2" id="KW-1133">Transmembrane helix</keyword>
<gene>
    <name evidence="3" type="ORF">DBZ36_17255</name>
</gene>
<evidence type="ECO:0000313" key="4">
    <source>
        <dbReference type="Proteomes" id="UP000286482"/>
    </source>
</evidence>
<organism evidence="3 4">
    <name type="scientific">Alginatibacterium sediminis</name>
    <dbReference type="NCBI Taxonomy" id="2164068"/>
    <lineage>
        <taxon>Bacteria</taxon>
        <taxon>Pseudomonadati</taxon>
        <taxon>Pseudomonadota</taxon>
        <taxon>Gammaproteobacteria</taxon>
        <taxon>Alteromonadales</taxon>
        <taxon>Alteromonadaceae</taxon>
        <taxon>Alginatibacterium</taxon>
    </lineage>
</organism>
<dbReference type="GO" id="GO:0004713">
    <property type="term" value="F:protein tyrosine kinase activity"/>
    <property type="evidence" value="ECO:0007669"/>
    <property type="project" value="TreeGrafter"/>
</dbReference>
<protein>
    <submittedName>
        <fullName evidence="3">Chain length determinant family protein</fullName>
    </submittedName>
</protein>
<evidence type="ECO:0000256" key="1">
    <source>
        <dbReference type="SAM" id="Coils"/>
    </source>
</evidence>
<dbReference type="InterPro" id="IPR014345">
    <property type="entry name" value="XrtA_polysacc_chain"/>
</dbReference>
<dbReference type="PANTHER" id="PTHR32309">
    <property type="entry name" value="TYROSINE-PROTEIN KINASE"/>
    <property type="match status" value="1"/>
</dbReference>
<keyword evidence="4" id="KW-1185">Reference proteome</keyword>
<dbReference type="RefSeq" id="WP_120356211.1">
    <property type="nucleotide sequence ID" value="NZ_RAQO01000009.1"/>
</dbReference>
<comment type="caution">
    <text evidence="3">The sequence shown here is derived from an EMBL/GenBank/DDBJ whole genome shotgun (WGS) entry which is preliminary data.</text>
</comment>
<feature type="transmembrane region" description="Helical" evidence="2">
    <location>
        <begin position="481"/>
        <end position="500"/>
    </location>
</feature>
<dbReference type="PANTHER" id="PTHR32309:SF13">
    <property type="entry name" value="FERRIC ENTEROBACTIN TRANSPORT PROTEIN FEPE"/>
    <property type="match status" value="1"/>
</dbReference>
<dbReference type="NCBIfam" id="TIGR03007">
    <property type="entry name" value="pepcterm_ChnLen"/>
    <property type="match status" value="1"/>
</dbReference>
<evidence type="ECO:0000313" key="3">
    <source>
        <dbReference type="EMBL" id="RKF14400.1"/>
    </source>
</evidence>
<dbReference type="AlphaFoldDB" id="A0A420E6Y2"/>
<keyword evidence="1" id="KW-0175">Coiled coil</keyword>
<dbReference type="GO" id="GO:0005886">
    <property type="term" value="C:plasma membrane"/>
    <property type="evidence" value="ECO:0007669"/>
    <property type="project" value="TreeGrafter"/>
</dbReference>
<feature type="coiled-coil region" evidence="1">
    <location>
        <begin position="161"/>
        <end position="274"/>
    </location>
</feature>
<keyword evidence="2" id="KW-0812">Transmembrane</keyword>
<feature type="transmembrane region" description="Helical" evidence="2">
    <location>
        <begin position="21"/>
        <end position="40"/>
    </location>
</feature>
<feature type="transmembrane region" description="Helical" evidence="2">
    <location>
        <begin position="419"/>
        <end position="439"/>
    </location>
</feature>
<proteinExistence type="predicted"/>
<reference evidence="3 4" key="1">
    <citation type="submission" date="2018-09" db="EMBL/GenBank/DDBJ databases">
        <authorList>
            <person name="Wang Z."/>
        </authorList>
    </citation>
    <scope>NUCLEOTIDE SEQUENCE [LARGE SCALE GENOMIC DNA]</scope>
    <source>
        <strain evidence="3 4">ALS 81</strain>
    </source>
</reference>
<name>A0A420E6Y2_9ALTE</name>
<accession>A0A420E6Y2</accession>
<dbReference type="InterPro" id="IPR050445">
    <property type="entry name" value="Bact_polysacc_biosynth/exp"/>
</dbReference>
<dbReference type="EMBL" id="RAQO01000009">
    <property type="protein sequence ID" value="RKF14400.1"/>
    <property type="molecule type" value="Genomic_DNA"/>
</dbReference>
<dbReference type="OrthoDB" id="9795292at2"/>